<proteinExistence type="predicted"/>
<dbReference type="GO" id="GO:0016787">
    <property type="term" value="F:hydrolase activity"/>
    <property type="evidence" value="ECO:0007669"/>
    <property type="project" value="UniProtKB-KW"/>
</dbReference>
<dbReference type="EC" id="3.5.-.-" evidence="1"/>
<accession>A0ABW4P921</accession>
<dbReference type="InterPro" id="IPR007325">
    <property type="entry name" value="KFase/CYL"/>
</dbReference>
<name>A0ABW4P921_9NOCA</name>
<evidence type="ECO:0000313" key="2">
    <source>
        <dbReference type="Proteomes" id="UP001597286"/>
    </source>
</evidence>
<dbReference type="InterPro" id="IPR037175">
    <property type="entry name" value="KFase_sf"/>
</dbReference>
<protein>
    <submittedName>
        <fullName evidence="1">Cyclase family protein</fullName>
        <ecNumber evidence="1">3.5.-.-</ecNumber>
    </submittedName>
</protein>
<reference evidence="2" key="1">
    <citation type="journal article" date="2019" name="Int. J. Syst. Evol. Microbiol.">
        <title>The Global Catalogue of Microorganisms (GCM) 10K type strain sequencing project: providing services to taxonomists for standard genome sequencing and annotation.</title>
        <authorList>
            <consortium name="The Broad Institute Genomics Platform"/>
            <consortium name="The Broad Institute Genome Sequencing Center for Infectious Disease"/>
            <person name="Wu L."/>
            <person name="Ma J."/>
        </authorList>
    </citation>
    <scope>NUCLEOTIDE SEQUENCE [LARGE SCALE GENOMIC DNA]</scope>
    <source>
        <strain evidence="2">DT72</strain>
    </source>
</reference>
<dbReference type="EMBL" id="JBHUFB010000020">
    <property type="protein sequence ID" value="MFD1815027.1"/>
    <property type="molecule type" value="Genomic_DNA"/>
</dbReference>
<keyword evidence="2" id="KW-1185">Reference proteome</keyword>
<sequence length="306" mass="30924">MCSPDVMAQVQATIERDSRRSGIRRRDLFGAAGLAALGALAAPRVAAAAPVSISGTVVDLTHTLTPDFPVWPGNPQFAMRPVARIGGIGSVDAGSVGSGSVDTGSLGSADPASGFAVNELTYWEHTGTHLDAPAHKIVGGATAEVLPVADFVAPVVVVDIAAKAGADADAVLTVADLQDWESAHGRIPARALVAMYSGWEARLAVPGAFANLDALGVPHAPGFDPDAVDFLVAERDIVGIGVDTLSLDHASSRDHGAHVACLGAGRYGIEALANLDTIPPVGATVVVGAPKHVAATGGPCRVLALL</sequence>
<dbReference type="Pfam" id="PF04199">
    <property type="entry name" value="Cyclase"/>
    <property type="match status" value="1"/>
</dbReference>
<dbReference type="Proteomes" id="UP001597286">
    <property type="component" value="Unassembled WGS sequence"/>
</dbReference>
<dbReference type="SUPFAM" id="SSF102198">
    <property type="entry name" value="Putative cyclase"/>
    <property type="match status" value="1"/>
</dbReference>
<gene>
    <name evidence="1" type="ORF">ACFSJG_22645</name>
</gene>
<organism evidence="1 2">
    <name type="scientific">Rhodococcus gannanensis</name>
    <dbReference type="NCBI Taxonomy" id="1960308"/>
    <lineage>
        <taxon>Bacteria</taxon>
        <taxon>Bacillati</taxon>
        <taxon>Actinomycetota</taxon>
        <taxon>Actinomycetes</taxon>
        <taxon>Mycobacteriales</taxon>
        <taxon>Nocardiaceae</taxon>
        <taxon>Rhodococcus</taxon>
    </lineage>
</organism>
<dbReference type="RefSeq" id="WP_378487478.1">
    <property type="nucleotide sequence ID" value="NZ_JBHUFB010000020.1"/>
</dbReference>
<comment type="caution">
    <text evidence="1">The sequence shown here is derived from an EMBL/GenBank/DDBJ whole genome shotgun (WGS) entry which is preliminary data.</text>
</comment>
<dbReference type="PROSITE" id="PS51318">
    <property type="entry name" value="TAT"/>
    <property type="match status" value="1"/>
</dbReference>
<dbReference type="InterPro" id="IPR006311">
    <property type="entry name" value="TAT_signal"/>
</dbReference>
<keyword evidence="1" id="KW-0378">Hydrolase</keyword>
<dbReference type="Gene3D" id="3.50.30.50">
    <property type="entry name" value="Putative cyclase"/>
    <property type="match status" value="1"/>
</dbReference>
<dbReference type="PANTHER" id="PTHR31118:SF12">
    <property type="entry name" value="CYCLASE-LIKE PROTEIN 2"/>
    <property type="match status" value="1"/>
</dbReference>
<dbReference type="PANTHER" id="PTHR31118">
    <property type="entry name" value="CYCLASE-LIKE PROTEIN 2"/>
    <property type="match status" value="1"/>
</dbReference>
<evidence type="ECO:0000313" key="1">
    <source>
        <dbReference type="EMBL" id="MFD1815027.1"/>
    </source>
</evidence>